<evidence type="ECO:0000256" key="4">
    <source>
        <dbReference type="ARBA" id="ARBA00023002"/>
    </source>
</evidence>
<dbReference type="InterPro" id="IPR001104">
    <property type="entry name" value="3-oxo-5_a-steroid_4-DH_C"/>
</dbReference>
<sequence length="251" mass="27585">MPASGLYRAFVSLELALAVATFVGLRLIRAPYGRYVRGGWGPTIPARLGWLLMESPACLVFVGVYAAGPHRGAPVPLVLLGLWQVHYAHRAFVYPLRLRGGGRMPLAVAGLAVTFNVLNASVNARWVSAAGDYPLRWLADPRFLIGAALFLFGLGLNLRSDQTLRSLRGPGETGYKVPRGGAFRWVSCPNYLGEIVEWSGWALATWSVPGLAFAVYTAANLVPRALSHHDWYRQRFVDYPPGRRALIPYIL</sequence>
<organism evidence="8 9">
    <name type="scientific">Rugosimonospora africana</name>
    <dbReference type="NCBI Taxonomy" id="556532"/>
    <lineage>
        <taxon>Bacteria</taxon>
        <taxon>Bacillati</taxon>
        <taxon>Actinomycetota</taxon>
        <taxon>Actinomycetes</taxon>
        <taxon>Micromonosporales</taxon>
        <taxon>Micromonosporaceae</taxon>
        <taxon>Rugosimonospora</taxon>
    </lineage>
</organism>
<feature type="transmembrane region" description="Helical" evidence="6">
    <location>
        <begin position="73"/>
        <end position="92"/>
    </location>
</feature>
<dbReference type="RefSeq" id="WP_239134491.1">
    <property type="nucleotide sequence ID" value="NZ_BONZ01000111.1"/>
</dbReference>
<feature type="transmembrane region" description="Helical" evidence="6">
    <location>
        <begin position="48"/>
        <end position="67"/>
    </location>
</feature>
<dbReference type="EMBL" id="BONZ01000111">
    <property type="protein sequence ID" value="GIH20963.1"/>
    <property type="molecule type" value="Genomic_DNA"/>
</dbReference>
<name>A0A8J3R3E2_9ACTN</name>
<evidence type="ECO:0000256" key="6">
    <source>
        <dbReference type="SAM" id="Phobius"/>
    </source>
</evidence>
<evidence type="ECO:0000256" key="2">
    <source>
        <dbReference type="ARBA" id="ARBA00022692"/>
    </source>
</evidence>
<gene>
    <name evidence="8" type="ORF">Raf01_91350</name>
</gene>
<dbReference type="PANTHER" id="PTHR10556:SF43">
    <property type="entry name" value="STEROID 5-ALPHA-REDUCTASE DET2"/>
    <property type="match status" value="1"/>
</dbReference>
<keyword evidence="5 6" id="KW-0472">Membrane</keyword>
<keyword evidence="9" id="KW-1185">Reference proteome</keyword>
<comment type="caution">
    <text evidence="8">The sequence shown here is derived from an EMBL/GenBank/DDBJ whole genome shotgun (WGS) entry which is preliminary data.</text>
</comment>
<protein>
    <submittedName>
        <fullName evidence="8">Putative steroid dehydrogenase</fullName>
    </submittedName>
</protein>
<proteinExistence type="predicted"/>
<keyword evidence="2 6" id="KW-0812">Transmembrane</keyword>
<dbReference type="GO" id="GO:0016132">
    <property type="term" value="P:brassinosteroid biosynthetic process"/>
    <property type="evidence" value="ECO:0007669"/>
    <property type="project" value="TreeGrafter"/>
</dbReference>
<dbReference type="Pfam" id="PF02544">
    <property type="entry name" value="Steroid_dh"/>
    <property type="match status" value="1"/>
</dbReference>
<evidence type="ECO:0000259" key="7">
    <source>
        <dbReference type="Pfam" id="PF02544"/>
    </source>
</evidence>
<evidence type="ECO:0000256" key="1">
    <source>
        <dbReference type="ARBA" id="ARBA00004141"/>
    </source>
</evidence>
<dbReference type="AlphaFoldDB" id="A0A8J3R3E2"/>
<reference evidence="8" key="1">
    <citation type="submission" date="2021-01" db="EMBL/GenBank/DDBJ databases">
        <title>Whole genome shotgun sequence of Rugosimonospora africana NBRC 104875.</title>
        <authorList>
            <person name="Komaki H."/>
            <person name="Tamura T."/>
        </authorList>
    </citation>
    <scope>NUCLEOTIDE SEQUENCE</scope>
    <source>
        <strain evidence="8">NBRC 104875</strain>
    </source>
</reference>
<comment type="subcellular location">
    <subcellularLocation>
        <location evidence="1">Membrane</location>
        <topology evidence="1">Multi-pass membrane protein</topology>
    </subcellularLocation>
</comment>
<dbReference type="InterPro" id="IPR039357">
    <property type="entry name" value="SRD5A/TECR"/>
</dbReference>
<evidence type="ECO:0000313" key="9">
    <source>
        <dbReference type="Proteomes" id="UP000642748"/>
    </source>
</evidence>
<feature type="transmembrane region" description="Helical" evidence="6">
    <location>
        <begin position="142"/>
        <end position="158"/>
    </location>
</feature>
<dbReference type="PROSITE" id="PS50244">
    <property type="entry name" value="S5A_REDUCTASE"/>
    <property type="match status" value="1"/>
</dbReference>
<dbReference type="Proteomes" id="UP000642748">
    <property type="component" value="Unassembled WGS sequence"/>
</dbReference>
<feature type="transmembrane region" description="Helical" evidence="6">
    <location>
        <begin position="104"/>
        <end position="122"/>
    </location>
</feature>
<keyword evidence="4" id="KW-0560">Oxidoreductase</keyword>
<evidence type="ECO:0000313" key="8">
    <source>
        <dbReference type="EMBL" id="GIH20963.1"/>
    </source>
</evidence>
<evidence type="ECO:0000256" key="5">
    <source>
        <dbReference type="ARBA" id="ARBA00023136"/>
    </source>
</evidence>
<dbReference type="PIRSF" id="PIRSF015596">
    <property type="entry name" value="5_alpha-SR2"/>
    <property type="match status" value="1"/>
</dbReference>
<keyword evidence="3 6" id="KW-1133">Transmembrane helix</keyword>
<dbReference type="GO" id="GO:0003865">
    <property type="term" value="F:3-oxo-5-alpha-steroid 4-dehydrogenase activity"/>
    <property type="evidence" value="ECO:0007669"/>
    <property type="project" value="InterPro"/>
</dbReference>
<feature type="domain" description="3-oxo-5-alpha-steroid 4-dehydrogenase C-terminal" evidence="7">
    <location>
        <begin position="103"/>
        <end position="251"/>
    </location>
</feature>
<feature type="transmembrane region" description="Helical" evidence="6">
    <location>
        <begin position="6"/>
        <end position="28"/>
    </location>
</feature>
<dbReference type="PANTHER" id="PTHR10556">
    <property type="entry name" value="3-OXO-5-ALPHA-STEROID 4-DEHYDROGENASE"/>
    <property type="match status" value="1"/>
</dbReference>
<dbReference type="InterPro" id="IPR016636">
    <property type="entry name" value="3-oxo-5-alpha-steroid_4-DH"/>
</dbReference>
<accession>A0A8J3R3E2</accession>
<evidence type="ECO:0000256" key="3">
    <source>
        <dbReference type="ARBA" id="ARBA00022989"/>
    </source>
</evidence>
<dbReference type="GO" id="GO:0016020">
    <property type="term" value="C:membrane"/>
    <property type="evidence" value="ECO:0007669"/>
    <property type="project" value="UniProtKB-SubCell"/>
</dbReference>
<dbReference type="FunFam" id="1.20.120.1630:FF:000002">
    <property type="entry name" value="Steroid 5 alpha-reductase 1"/>
    <property type="match status" value="1"/>
</dbReference>
<dbReference type="Gene3D" id="1.20.120.1630">
    <property type="match status" value="1"/>
</dbReference>